<dbReference type="Proteomes" id="UP000283841">
    <property type="component" value="Unassembled WGS sequence"/>
</dbReference>
<name>A0A443HW26_BYSSP</name>
<sequence>MILLLPIRSVLTASFTASSINTCSVGLNQPERHEADVRESCMFGHFKDIGVAPHIGPYNFAATLTRRTERFWFACHGITIAPEVKDQIQLWPCGGVPDSR</sequence>
<dbReference type="GeneID" id="39599660"/>
<gene>
    <name evidence="1" type="ORF">C8Q69DRAFT_463657</name>
</gene>
<proteinExistence type="predicted"/>
<dbReference type="VEuPathDB" id="FungiDB:C8Q69DRAFT_463657"/>
<dbReference type="EMBL" id="RCNU01000004">
    <property type="protein sequence ID" value="RWQ96045.1"/>
    <property type="molecule type" value="Genomic_DNA"/>
</dbReference>
<reference evidence="1 2" key="1">
    <citation type="journal article" date="2018" name="Front. Microbiol.">
        <title>Genomic and genetic insights into a cosmopolitan fungus, Paecilomyces variotii (Eurotiales).</title>
        <authorList>
            <person name="Urquhart A.S."/>
            <person name="Mondo S.J."/>
            <person name="Makela M.R."/>
            <person name="Hane J.K."/>
            <person name="Wiebenga A."/>
            <person name="He G."/>
            <person name="Mihaltcheva S."/>
            <person name="Pangilinan J."/>
            <person name="Lipzen A."/>
            <person name="Barry K."/>
            <person name="de Vries R.P."/>
            <person name="Grigoriev I.V."/>
            <person name="Idnurm A."/>
        </authorList>
    </citation>
    <scope>NUCLEOTIDE SEQUENCE [LARGE SCALE GENOMIC DNA]</scope>
    <source>
        <strain evidence="1 2">CBS 101075</strain>
    </source>
</reference>
<evidence type="ECO:0000313" key="1">
    <source>
        <dbReference type="EMBL" id="RWQ96045.1"/>
    </source>
</evidence>
<comment type="caution">
    <text evidence="1">The sequence shown here is derived from an EMBL/GenBank/DDBJ whole genome shotgun (WGS) entry which is preliminary data.</text>
</comment>
<dbReference type="AlphaFoldDB" id="A0A443HW26"/>
<keyword evidence="2" id="KW-1185">Reference proteome</keyword>
<protein>
    <submittedName>
        <fullName evidence="1">Uncharacterized protein</fullName>
    </submittedName>
</protein>
<organism evidence="1 2">
    <name type="scientific">Byssochlamys spectabilis</name>
    <name type="common">Paecilomyces variotii</name>
    <dbReference type="NCBI Taxonomy" id="264951"/>
    <lineage>
        <taxon>Eukaryota</taxon>
        <taxon>Fungi</taxon>
        <taxon>Dikarya</taxon>
        <taxon>Ascomycota</taxon>
        <taxon>Pezizomycotina</taxon>
        <taxon>Eurotiomycetes</taxon>
        <taxon>Eurotiomycetidae</taxon>
        <taxon>Eurotiales</taxon>
        <taxon>Thermoascaceae</taxon>
        <taxon>Paecilomyces</taxon>
    </lineage>
</organism>
<accession>A0A443HW26</accession>
<evidence type="ECO:0000313" key="2">
    <source>
        <dbReference type="Proteomes" id="UP000283841"/>
    </source>
</evidence>
<dbReference type="RefSeq" id="XP_028485690.1">
    <property type="nucleotide sequence ID" value="XM_028630383.1"/>
</dbReference>